<keyword evidence="7 8" id="KW-0066">ATP synthesis</keyword>
<evidence type="ECO:0000313" key="13">
    <source>
        <dbReference type="Proteomes" id="UP000230543"/>
    </source>
</evidence>
<dbReference type="InterPro" id="IPR020546">
    <property type="entry name" value="ATP_synth_F1_dsu/esu_N"/>
</dbReference>
<dbReference type="SUPFAM" id="SSF51344">
    <property type="entry name" value="Epsilon subunit of F1F0-ATP synthase N-terminal domain"/>
    <property type="match status" value="1"/>
</dbReference>
<keyword evidence="8" id="KW-0375">Hydrogen ion transport</keyword>
<keyword evidence="10" id="KW-0175">Coiled coil</keyword>
<evidence type="ECO:0000256" key="6">
    <source>
        <dbReference type="ARBA" id="ARBA00023196"/>
    </source>
</evidence>
<dbReference type="PANTHER" id="PTHR13822">
    <property type="entry name" value="ATP SYNTHASE DELTA/EPSILON CHAIN"/>
    <property type="match status" value="1"/>
</dbReference>
<dbReference type="GO" id="GO:0045259">
    <property type="term" value="C:proton-transporting ATP synthase complex"/>
    <property type="evidence" value="ECO:0007669"/>
    <property type="project" value="UniProtKB-KW"/>
</dbReference>
<comment type="similarity">
    <text evidence="2 8 9">Belongs to the ATPase epsilon chain family.</text>
</comment>
<evidence type="ECO:0000256" key="4">
    <source>
        <dbReference type="ARBA" id="ARBA00023065"/>
    </source>
</evidence>
<feature type="domain" description="ATP synthase F1 complex delta/epsilon subunit N-terminal" evidence="11">
    <location>
        <begin position="5"/>
        <end position="82"/>
    </location>
</feature>
<dbReference type="InterPro" id="IPR036794">
    <property type="entry name" value="ATP_F1_dsu/esu_C_sf"/>
</dbReference>
<evidence type="ECO:0000256" key="8">
    <source>
        <dbReference type="HAMAP-Rule" id="MF_00530"/>
    </source>
</evidence>
<name>A0A2M6WBW4_9BACT</name>
<evidence type="ECO:0000256" key="10">
    <source>
        <dbReference type="SAM" id="Coils"/>
    </source>
</evidence>
<sequence length="149" mass="16946">MNKINFKITTPEKIVYEDQIDQVTLPTKMGEITVLPGHLPIVSSLKAGEILIKKDGQEVPLAVAGGFIELNHNQLVILADNAERAEEIDEIRAEEARQRVAKLIEEKKDQSDVDYTALAARMERELARLKVARKYKNLKPKTEIRREED</sequence>
<dbReference type="Proteomes" id="UP000230543">
    <property type="component" value="Unassembled WGS sequence"/>
</dbReference>
<dbReference type="PANTHER" id="PTHR13822:SF10">
    <property type="entry name" value="ATP SYNTHASE EPSILON CHAIN, CHLOROPLASTIC"/>
    <property type="match status" value="1"/>
</dbReference>
<organism evidence="12 13">
    <name type="scientific">Candidatus Komeilibacteria bacterium CG10_big_fil_rev_8_21_14_0_10_41_13</name>
    <dbReference type="NCBI Taxonomy" id="1974476"/>
    <lineage>
        <taxon>Bacteria</taxon>
        <taxon>Candidatus Komeiliibacteriota</taxon>
    </lineage>
</organism>
<dbReference type="CDD" id="cd12152">
    <property type="entry name" value="F1-ATPase_delta"/>
    <property type="match status" value="1"/>
</dbReference>
<evidence type="ECO:0000313" key="12">
    <source>
        <dbReference type="EMBL" id="PIT90289.1"/>
    </source>
</evidence>
<evidence type="ECO:0000259" key="11">
    <source>
        <dbReference type="Pfam" id="PF02823"/>
    </source>
</evidence>
<keyword evidence="8" id="KW-1003">Cell membrane</keyword>
<comment type="subcellular location">
    <subcellularLocation>
        <location evidence="1 8">Cell membrane</location>
        <topology evidence="1 8">Peripheral membrane protein</topology>
    </subcellularLocation>
</comment>
<comment type="caution">
    <text evidence="12">The sequence shown here is derived from an EMBL/GenBank/DDBJ whole genome shotgun (WGS) entry which is preliminary data.</text>
</comment>
<evidence type="ECO:0000256" key="2">
    <source>
        <dbReference type="ARBA" id="ARBA00005712"/>
    </source>
</evidence>
<dbReference type="SUPFAM" id="SSF46604">
    <property type="entry name" value="Epsilon subunit of F1F0-ATP synthase C-terminal domain"/>
    <property type="match status" value="1"/>
</dbReference>
<dbReference type="InterPro" id="IPR036771">
    <property type="entry name" value="ATPsynth_dsu/esu_N"/>
</dbReference>
<dbReference type="GO" id="GO:0005886">
    <property type="term" value="C:plasma membrane"/>
    <property type="evidence" value="ECO:0007669"/>
    <property type="project" value="UniProtKB-SubCell"/>
</dbReference>
<evidence type="ECO:0000256" key="9">
    <source>
        <dbReference type="RuleBase" id="RU003656"/>
    </source>
</evidence>
<comment type="subunit">
    <text evidence="8 9">F-type ATPases have 2 components, CF(1) - the catalytic core - and CF(0) - the membrane proton channel. CF(1) has five subunits: alpha(3), beta(3), gamma(1), delta(1), epsilon(1). CF(0) has three main subunits: a, b and c.</text>
</comment>
<gene>
    <name evidence="8 12" type="primary">atpC</name>
    <name evidence="12" type="ORF">COU22_03005</name>
</gene>
<dbReference type="AlphaFoldDB" id="A0A2M6WBW4"/>
<dbReference type="EMBL" id="PFBO01000110">
    <property type="protein sequence ID" value="PIT90289.1"/>
    <property type="molecule type" value="Genomic_DNA"/>
</dbReference>
<feature type="coiled-coil region" evidence="10">
    <location>
        <begin position="79"/>
        <end position="113"/>
    </location>
</feature>
<dbReference type="HAMAP" id="MF_00530">
    <property type="entry name" value="ATP_synth_epsil_bac"/>
    <property type="match status" value="1"/>
</dbReference>
<dbReference type="GO" id="GO:0046933">
    <property type="term" value="F:proton-transporting ATP synthase activity, rotational mechanism"/>
    <property type="evidence" value="ECO:0007669"/>
    <property type="project" value="UniProtKB-UniRule"/>
</dbReference>
<reference evidence="13" key="1">
    <citation type="submission" date="2017-09" db="EMBL/GenBank/DDBJ databases">
        <title>Depth-based differentiation of microbial function through sediment-hosted aquifers and enrichment of novel symbionts in the deep terrestrial subsurface.</title>
        <authorList>
            <person name="Probst A.J."/>
            <person name="Ladd B."/>
            <person name="Jarett J.K."/>
            <person name="Geller-Mcgrath D.E."/>
            <person name="Sieber C.M.K."/>
            <person name="Emerson J.B."/>
            <person name="Anantharaman K."/>
            <person name="Thomas B.C."/>
            <person name="Malmstrom R."/>
            <person name="Stieglmeier M."/>
            <person name="Klingl A."/>
            <person name="Woyke T."/>
            <person name="Ryan C.M."/>
            <person name="Banfield J.F."/>
        </authorList>
    </citation>
    <scope>NUCLEOTIDE SEQUENCE [LARGE SCALE GENOMIC DNA]</scope>
</reference>
<dbReference type="Gene3D" id="2.60.15.10">
    <property type="entry name" value="F0F1 ATP synthase delta/epsilon subunit, N-terminal"/>
    <property type="match status" value="1"/>
</dbReference>
<comment type="function">
    <text evidence="8">Produces ATP from ADP in the presence of a proton gradient across the membrane.</text>
</comment>
<dbReference type="Pfam" id="PF02823">
    <property type="entry name" value="ATP-synt_DE_N"/>
    <property type="match status" value="1"/>
</dbReference>
<keyword evidence="6 8" id="KW-0139">CF(1)</keyword>
<evidence type="ECO:0000256" key="5">
    <source>
        <dbReference type="ARBA" id="ARBA00023136"/>
    </source>
</evidence>
<keyword evidence="3 8" id="KW-0813">Transport</keyword>
<protein>
    <recommendedName>
        <fullName evidence="8">ATP synthase epsilon chain</fullName>
    </recommendedName>
    <alternativeName>
        <fullName evidence="8">ATP synthase F1 sector epsilon subunit</fullName>
    </alternativeName>
    <alternativeName>
        <fullName evidence="8">F-ATPase epsilon subunit</fullName>
    </alternativeName>
</protein>
<keyword evidence="5 8" id="KW-0472">Membrane</keyword>
<accession>A0A2M6WBW4</accession>
<dbReference type="GO" id="GO:0005524">
    <property type="term" value="F:ATP binding"/>
    <property type="evidence" value="ECO:0007669"/>
    <property type="project" value="UniProtKB-UniRule"/>
</dbReference>
<evidence type="ECO:0000256" key="1">
    <source>
        <dbReference type="ARBA" id="ARBA00004202"/>
    </source>
</evidence>
<keyword evidence="4 8" id="KW-0406">Ion transport</keyword>
<dbReference type="NCBIfam" id="TIGR01216">
    <property type="entry name" value="ATP_synt_epsi"/>
    <property type="match status" value="1"/>
</dbReference>
<dbReference type="InterPro" id="IPR001469">
    <property type="entry name" value="ATP_synth_F1_dsu/esu"/>
</dbReference>
<evidence type="ECO:0000256" key="3">
    <source>
        <dbReference type="ARBA" id="ARBA00022448"/>
    </source>
</evidence>
<proteinExistence type="inferred from homology"/>
<evidence type="ECO:0000256" key="7">
    <source>
        <dbReference type="ARBA" id="ARBA00023310"/>
    </source>
</evidence>